<keyword evidence="12" id="KW-1185">Reference proteome</keyword>
<evidence type="ECO:0000313" key="12">
    <source>
        <dbReference type="Proteomes" id="UP000595140"/>
    </source>
</evidence>
<evidence type="ECO:0000259" key="10">
    <source>
        <dbReference type="Pfam" id="PF26410"/>
    </source>
</evidence>
<evidence type="ECO:0000256" key="8">
    <source>
        <dbReference type="ARBA" id="ARBA00023295"/>
    </source>
</evidence>
<keyword evidence="8" id="KW-0326">Glycosidase</keyword>
<dbReference type="GO" id="GO:0005576">
    <property type="term" value="C:extracellular region"/>
    <property type="evidence" value="ECO:0007669"/>
    <property type="project" value="UniProtKB-SubCell"/>
</dbReference>
<dbReference type="InterPro" id="IPR045053">
    <property type="entry name" value="MAN-like"/>
</dbReference>
<dbReference type="PANTHER" id="PTHR31451:SF39">
    <property type="entry name" value="MANNAN ENDO-1,4-BETA-MANNOSIDASE 1"/>
    <property type="match status" value="1"/>
</dbReference>
<dbReference type="PANTHER" id="PTHR31451">
    <property type="match status" value="1"/>
</dbReference>
<gene>
    <name evidence="11" type="ORF">CCAM_LOCUS45406</name>
</gene>
<dbReference type="FunFam" id="3.20.20.80:FF:000313">
    <property type="entry name" value="Uncharacterized protein"/>
    <property type="match status" value="1"/>
</dbReference>
<keyword evidence="6 9" id="KW-0732">Signal</keyword>
<evidence type="ECO:0000256" key="3">
    <source>
        <dbReference type="ARBA" id="ARBA00005641"/>
    </source>
</evidence>
<organism evidence="11 12">
    <name type="scientific">Cuscuta campestris</name>
    <dbReference type="NCBI Taxonomy" id="132261"/>
    <lineage>
        <taxon>Eukaryota</taxon>
        <taxon>Viridiplantae</taxon>
        <taxon>Streptophyta</taxon>
        <taxon>Embryophyta</taxon>
        <taxon>Tracheophyta</taxon>
        <taxon>Spermatophyta</taxon>
        <taxon>Magnoliopsida</taxon>
        <taxon>eudicotyledons</taxon>
        <taxon>Gunneridae</taxon>
        <taxon>Pentapetalae</taxon>
        <taxon>asterids</taxon>
        <taxon>lamiids</taxon>
        <taxon>Solanales</taxon>
        <taxon>Convolvulaceae</taxon>
        <taxon>Cuscuteae</taxon>
        <taxon>Cuscuta</taxon>
        <taxon>Cuscuta subgen. Grammica</taxon>
        <taxon>Cuscuta sect. Cleistogrammica</taxon>
    </lineage>
</organism>
<comment type="subcellular location">
    <subcellularLocation>
        <location evidence="2">Secreted</location>
    </subcellularLocation>
</comment>
<comment type="catalytic activity">
    <reaction evidence="1">
        <text>Random hydrolysis of (1-&gt;4)-beta-D-mannosidic linkages in mannans, galactomannans and glucomannans.</text>
        <dbReference type="EC" id="3.2.1.78"/>
    </reaction>
</comment>
<dbReference type="InterPro" id="IPR001547">
    <property type="entry name" value="Glyco_hydro_5"/>
</dbReference>
<accession>A0A484NQY0</accession>
<dbReference type="Pfam" id="PF26410">
    <property type="entry name" value="GH5_mannosidase"/>
    <property type="match status" value="2"/>
</dbReference>
<evidence type="ECO:0000256" key="2">
    <source>
        <dbReference type="ARBA" id="ARBA00004613"/>
    </source>
</evidence>
<evidence type="ECO:0000256" key="5">
    <source>
        <dbReference type="ARBA" id="ARBA00022525"/>
    </source>
</evidence>
<keyword evidence="7" id="KW-0378">Hydrolase</keyword>
<dbReference type="AlphaFoldDB" id="A0A484NQY0"/>
<keyword evidence="5" id="KW-0964">Secreted</keyword>
<dbReference type="GO" id="GO:0000272">
    <property type="term" value="P:polysaccharide catabolic process"/>
    <property type="evidence" value="ECO:0007669"/>
    <property type="project" value="InterPro"/>
</dbReference>
<dbReference type="GO" id="GO:0016985">
    <property type="term" value="F:mannan endo-1,4-beta-mannosidase activity"/>
    <property type="evidence" value="ECO:0007669"/>
    <property type="project" value="UniProtKB-EC"/>
</dbReference>
<protein>
    <recommendedName>
        <fullName evidence="4">mannan endo-1,4-beta-mannosidase</fullName>
        <ecNumber evidence="4">3.2.1.78</ecNumber>
    </recommendedName>
</protein>
<dbReference type="InterPro" id="IPR017853">
    <property type="entry name" value="GH"/>
</dbReference>
<sequence length="369" mass="41168">MRKQYQGVSIMPLLFLLVVLALSVKTIKGHNNNNGMVRVNGTQLMLNGIPFKVNGFKAYWPLFAAAEPSQRAKVGAVFDQARTHGLNVLRTLAFGEGGKNHPPLQIEPGHYNQTILEALDYVVSAAGERGIKVILSLADNWKDYGGMIQYVEWVHGVGKNLSAELFFSDFKVKQHFKNHVKKWIEEMANFTKTIDENHLLEIGLEGFYGQQNPKKNLGSNDGFHQFGTDFIRNNQIPGIDFATVHAYPDAWLGNKTSEEEQLSFLKAWIDVHFEDAKEILKKPILVAEFGKSSKDEGFTADKRDKVFTTVYSAISNTTRVGGAAAGGLFWQLSIEGILDAFYDGYHVILNQSPTTAEVIKQQSRVMGTL</sequence>
<evidence type="ECO:0000256" key="1">
    <source>
        <dbReference type="ARBA" id="ARBA00001678"/>
    </source>
</evidence>
<evidence type="ECO:0000313" key="11">
    <source>
        <dbReference type="EMBL" id="VFR03631.1"/>
    </source>
</evidence>
<reference evidence="11 12" key="1">
    <citation type="submission" date="2018-04" db="EMBL/GenBank/DDBJ databases">
        <authorList>
            <person name="Vogel A."/>
        </authorList>
    </citation>
    <scope>NUCLEOTIDE SEQUENCE [LARGE SCALE GENOMIC DNA]</scope>
</reference>
<evidence type="ECO:0000256" key="6">
    <source>
        <dbReference type="ARBA" id="ARBA00022729"/>
    </source>
</evidence>
<dbReference type="EMBL" id="OOIL02006896">
    <property type="protein sequence ID" value="VFR03631.1"/>
    <property type="molecule type" value="Genomic_DNA"/>
</dbReference>
<feature type="signal peptide" evidence="9">
    <location>
        <begin position="1"/>
        <end position="29"/>
    </location>
</feature>
<feature type="domain" description="Glycoside hydrolase family 5" evidence="10">
    <location>
        <begin position="36"/>
        <end position="157"/>
    </location>
</feature>
<proteinExistence type="inferred from homology"/>
<dbReference type="SUPFAM" id="SSF51445">
    <property type="entry name" value="(Trans)glycosidases"/>
    <property type="match status" value="1"/>
</dbReference>
<comment type="similarity">
    <text evidence="3">Belongs to the glycosyl hydrolase 5 (cellulase A) family.</text>
</comment>
<dbReference type="EC" id="3.2.1.78" evidence="4"/>
<dbReference type="Proteomes" id="UP000595140">
    <property type="component" value="Unassembled WGS sequence"/>
</dbReference>
<evidence type="ECO:0000256" key="7">
    <source>
        <dbReference type="ARBA" id="ARBA00022801"/>
    </source>
</evidence>
<evidence type="ECO:0000256" key="4">
    <source>
        <dbReference type="ARBA" id="ARBA00012706"/>
    </source>
</evidence>
<feature type="domain" description="Glycoside hydrolase family 5" evidence="10">
    <location>
        <begin position="177"/>
        <end position="331"/>
    </location>
</feature>
<name>A0A484NQY0_9ASTE</name>
<dbReference type="OrthoDB" id="406631at2759"/>
<dbReference type="Gene3D" id="3.20.20.80">
    <property type="entry name" value="Glycosidases"/>
    <property type="match status" value="2"/>
</dbReference>
<evidence type="ECO:0000256" key="9">
    <source>
        <dbReference type="SAM" id="SignalP"/>
    </source>
</evidence>
<feature type="chain" id="PRO_5019740235" description="mannan endo-1,4-beta-mannosidase" evidence="9">
    <location>
        <begin position="30"/>
        <end position="369"/>
    </location>
</feature>